<sequence length="157" mass="17992">MTDGIEMQYSLRYHQTVDGNLTNFAVYDELTNEKIISLIPDVSLDDHAIIVRIKRKYFFLKSVILFDSYPLPIVDILERCIDVQAGDLFCGYGRVYRRNKKNPTGKVCQTIFLDSKPIVRRDGQLRFYSIGIRGVGNIDLEATGDIDSLYVQFNSLV</sequence>
<dbReference type="EMBL" id="LR881104">
    <property type="protein sequence ID" value="CAD5236204.1"/>
    <property type="molecule type" value="Genomic_DNA"/>
</dbReference>
<keyword evidence="2" id="KW-1185">Reference proteome</keyword>
<gene>
    <name evidence="1" type="ORF">LLCLJKAH_00215</name>
</gene>
<reference evidence="1 2" key="1">
    <citation type="submission" date="2020-09" db="EMBL/GenBank/DDBJ databases">
        <authorList>
            <person name="Jameson E."/>
        </authorList>
    </citation>
    <scope>NUCLEOTIDE SEQUENCE [LARGE SCALE GENOMIC DNA]</scope>
</reference>
<protein>
    <submittedName>
        <fullName evidence="1">Uncharacterized protein</fullName>
    </submittedName>
</protein>
<accession>A0A7R8MJL2</accession>
<name>A0A7R8MJL2_9CAUD</name>
<dbReference type="Proteomes" id="UP000596247">
    <property type="component" value="Chromosome"/>
</dbReference>
<evidence type="ECO:0000313" key="1">
    <source>
        <dbReference type="EMBL" id="CAD5236204.1"/>
    </source>
</evidence>
<proteinExistence type="predicted"/>
<evidence type="ECO:0000313" key="2">
    <source>
        <dbReference type="Proteomes" id="UP000596247"/>
    </source>
</evidence>
<organism evidence="1 2">
    <name type="scientific">Klebsiella phage vB_KvM-Eowyn</name>
    <dbReference type="NCBI Taxonomy" id="2762819"/>
    <lineage>
        <taxon>Viruses</taxon>
        <taxon>Duplodnaviria</taxon>
        <taxon>Heunggongvirae</taxon>
        <taxon>Uroviricota</taxon>
        <taxon>Caudoviricetes</taxon>
        <taxon>Chimalliviridae</taxon>
        <taxon>Eowynvirus</taxon>
        <taxon>Eowynvirus eowyn</taxon>
    </lineage>
</organism>